<feature type="compositionally biased region" description="Low complexity" evidence="6">
    <location>
        <begin position="50"/>
        <end position="67"/>
    </location>
</feature>
<keyword evidence="11" id="KW-1185">Reference proteome</keyword>
<feature type="domain" description="GH29D-like beta-sandwich" evidence="9">
    <location>
        <begin position="263"/>
        <end position="320"/>
    </location>
</feature>
<evidence type="ECO:0000256" key="2">
    <source>
        <dbReference type="ARBA" id="ARBA00022512"/>
    </source>
</evidence>
<keyword evidence="5" id="KW-0325">Glycoprotein</keyword>
<sequence>MIRHQTILKNSLFVGLWSAAALTAAAWMAGCGDESSTPVIIPTDSGPQNDSGVDSGDAGTDASDSGVPAETVATPVFAPPPGTFDATATVAITTTTPGAMIHYTLDGTTPNASSPIYTSPLTVVKTATLKAMATAEGFQDSDVHSGEYIIKVTPGTVEDVHFEPKSGRFYNDTAVTLTSGTEGATICYGSEPSQATCTEAGTCWPGSNTYTAPIPLTETQTSIYAVACKAGMTASNRLHENYILAADNPTFDPPADRYDPEHPVAVTISTRTKGGVIRYTTDGSEATCDKGPTFLERGTLPTPFGERDTVLKAIVCKEHYLSGRSAAEYPGKTCVGYFSIHSYEELQQLSRCEAIDGHLYYHGADGDNVTDLSPLSKLTRISGYLTLSSSNTLKSLRGLEHLTSVGGNLTLQIQLALTDLHGLEHLTSVGGNLTIGYNSKLQQLGALSALTTIGGDLQINGHETLTDITGLSKVSKLGGKFTVTSNKILPECQPKNLLKKLQDGGYTGTFDVHDNHGTGTCDSMPAAARKTP</sequence>
<evidence type="ECO:0000256" key="1">
    <source>
        <dbReference type="ARBA" id="ARBA00004191"/>
    </source>
</evidence>
<keyword evidence="4 7" id="KW-0732">Signal</keyword>
<dbReference type="Proteomes" id="UP001379533">
    <property type="component" value="Chromosome"/>
</dbReference>
<dbReference type="InterPro" id="IPR051648">
    <property type="entry name" value="CWI-Assembly_Regulator"/>
</dbReference>
<feature type="signal peptide" evidence="7">
    <location>
        <begin position="1"/>
        <end position="29"/>
    </location>
</feature>
<dbReference type="PANTHER" id="PTHR31018">
    <property type="entry name" value="SPORULATION-SPECIFIC PROTEIN-RELATED"/>
    <property type="match status" value="1"/>
</dbReference>
<evidence type="ECO:0000256" key="7">
    <source>
        <dbReference type="SAM" id="SignalP"/>
    </source>
</evidence>
<dbReference type="RefSeq" id="WP_394846352.1">
    <property type="nucleotide sequence ID" value="NZ_CP089982.1"/>
</dbReference>
<keyword evidence="2" id="KW-0134">Cell wall</keyword>
<feature type="domain" description="GH29D-like beta-sandwich" evidence="9">
    <location>
        <begin position="79"/>
        <end position="144"/>
    </location>
</feature>
<reference evidence="10 11" key="1">
    <citation type="submission" date="2021-12" db="EMBL/GenBank/DDBJ databases">
        <title>Discovery of the Pendulisporaceae a myxobacterial family with distinct sporulation behavior and unique specialized metabolism.</title>
        <authorList>
            <person name="Garcia R."/>
            <person name="Popoff A."/>
            <person name="Bader C.D."/>
            <person name="Loehr J."/>
            <person name="Walesch S."/>
            <person name="Walt C."/>
            <person name="Boldt J."/>
            <person name="Bunk B."/>
            <person name="Haeckl F.J.F.P.J."/>
            <person name="Gunesch A.P."/>
            <person name="Birkelbach J."/>
            <person name="Nuebel U."/>
            <person name="Pietschmann T."/>
            <person name="Bach T."/>
            <person name="Mueller R."/>
        </authorList>
    </citation>
    <scope>NUCLEOTIDE SEQUENCE [LARGE SCALE GENOMIC DNA]</scope>
    <source>
        <strain evidence="10 11">MSr12523</strain>
    </source>
</reference>
<feature type="region of interest" description="Disordered" evidence="6">
    <location>
        <begin position="37"/>
        <end position="68"/>
    </location>
</feature>
<evidence type="ECO:0000256" key="3">
    <source>
        <dbReference type="ARBA" id="ARBA00022525"/>
    </source>
</evidence>
<evidence type="ECO:0000259" key="8">
    <source>
        <dbReference type="Pfam" id="PF01030"/>
    </source>
</evidence>
<dbReference type="InterPro" id="IPR059177">
    <property type="entry name" value="GH29D-like_dom"/>
</dbReference>
<dbReference type="EMBL" id="CP089982">
    <property type="protein sequence ID" value="WXA95743.1"/>
    <property type="molecule type" value="Genomic_DNA"/>
</dbReference>
<evidence type="ECO:0000313" key="10">
    <source>
        <dbReference type="EMBL" id="WXA95743.1"/>
    </source>
</evidence>
<dbReference type="Pfam" id="PF01030">
    <property type="entry name" value="Recep_L_domain"/>
    <property type="match status" value="1"/>
</dbReference>
<accession>A0ABZ2KAP3</accession>
<gene>
    <name evidence="10" type="ORF">LZC95_02670</name>
</gene>
<evidence type="ECO:0000259" key="9">
    <source>
        <dbReference type="Pfam" id="PF13290"/>
    </source>
</evidence>
<proteinExistence type="predicted"/>
<dbReference type="PANTHER" id="PTHR31018:SF3">
    <property type="entry name" value="RECEPTOR PROTEIN-TYROSINE KINASE"/>
    <property type="match status" value="1"/>
</dbReference>
<keyword evidence="3" id="KW-0964">Secreted</keyword>
<dbReference type="InterPro" id="IPR036941">
    <property type="entry name" value="Rcpt_L-dom_sf"/>
</dbReference>
<feature type="chain" id="PRO_5045073748" evidence="7">
    <location>
        <begin position="30"/>
        <end position="532"/>
    </location>
</feature>
<dbReference type="Pfam" id="PF13290">
    <property type="entry name" value="CHB_HEX_C_1"/>
    <property type="match status" value="3"/>
</dbReference>
<evidence type="ECO:0000313" key="11">
    <source>
        <dbReference type="Proteomes" id="UP001379533"/>
    </source>
</evidence>
<comment type="subcellular location">
    <subcellularLocation>
        <location evidence="1">Secreted</location>
        <location evidence="1">Cell wall</location>
    </subcellularLocation>
</comment>
<name>A0ABZ2KAP3_9BACT</name>
<evidence type="ECO:0000256" key="5">
    <source>
        <dbReference type="ARBA" id="ARBA00023180"/>
    </source>
</evidence>
<dbReference type="Gene3D" id="3.80.20.20">
    <property type="entry name" value="Receptor L-domain"/>
    <property type="match status" value="2"/>
</dbReference>
<feature type="domain" description="Receptor L-domain" evidence="8">
    <location>
        <begin position="352"/>
        <end position="426"/>
    </location>
</feature>
<evidence type="ECO:0000256" key="6">
    <source>
        <dbReference type="SAM" id="MobiDB-lite"/>
    </source>
</evidence>
<evidence type="ECO:0000256" key="4">
    <source>
        <dbReference type="ARBA" id="ARBA00022729"/>
    </source>
</evidence>
<dbReference type="PROSITE" id="PS51257">
    <property type="entry name" value="PROKAR_LIPOPROTEIN"/>
    <property type="match status" value="1"/>
</dbReference>
<dbReference type="InterPro" id="IPR000494">
    <property type="entry name" value="Rcpt_L-dom"/>
</dbReference>
<feature type="domain" description="GH29D-like beta-sandwich" evidence="9">
    <location>
        <begin position="164"/>
        <end position="235"/>
    </location>
</feature>
<protein>
    <submittedName>
        <fullName evidence="10">Chitobiase/beta-hexosaminidase C-terminal domain-containing protein</fullName>
    </submittedName>
</protein>
<organism evidence="10 11">
    <name type="scientific">Pendulispora brunnea</name>
    <dbReference type="NCBI Taxonomy" id="2905690"/>
    <lineage>
        <taxon>Bacteria</taxon>
        <taxon>Pseudomonadati</taxon>
        <taxon>Myxococcota</taxon>
        <taxon>Myxococcia</taxon>
        <taxon>Myxococcales</taxon>
        <taxon>Sorangiineae</taxon>
        <taxon>Pendulisporaceae</taxon>
        <taxon>Pendulispora</taxon>
    </lineage>
</organism>
<dbReference type="SUPFAM" id="SSF52058">
    <property type="entry name" value="L domain-like"/>
    <property type="match status" value="2"/>
</dbReference>